<sequence>MVCPTTPSGSGHSAEAQALVYNFVKRKKPELLLEMFGEERCQELQKRNHIYDRNSLLTMLEAVKGHLSVTKKDAPEDGEQKSHLTVKTEIKEESPIDDNEDVPKKKTMKITPELAVFNYFHERQQEGALKVLFNEKTREDYARKVESMGSLMPPIRRMYAHYRFVELKKENPLTLEIWQCELCKKNFKLHGHDLLWHIGTHEDIPCPCFIEGCDAILRTPTSLSKHLLRSHVLRVASMNSQQYHALKKTGRQFCRRAKTFRDKYFPPEAFIGFNDCKKRNSENSECRQCGRIASNDRDRRRHVTEHLKLSYKCIFEGCNYKEEPSRFAVHFNRKHKTKVGDLSEEQLFKHKQIKLDFEGTAQLNRRTFLRKLYCFRWFFLFQS</sequence>
<evidence type="ECO:0000259" key="1">
    <source>
        <dbReference type="SMART" id="SM00355"/>
    </source>
</evidence>
<feature type="domain" description="C2H2-type" evidence="1">
    <location>
        <begin position="284"/>
        <end position="306"/>
    </location>
</feature>
<name>A0A1I7YEP5_9BILA</name>
<dbReference type="Proteomes" id="UP000095287">
    <property type="component" value="Unplaced"/>
</dbReference>
<organism evidence="2 3">
    <name type="scientific">Steinernema glaseri</name>
    <dbReference type="NCBI Taxonomy" id="37863"/>
    <lineage>
        <taxon>Eukaryota</taxon>
        <taxon>Metazoa</taxon>
        <taxon>Ecdysozoa</taxon>
        <taxon>Nematoda</taxon>
        <taxon>Chromadorea</taxon>
        <taxon>Rhabditida</taxon>
        <taxon>Tylenchina</taxon>
        <taxon>Panagrolaimomorpha</taxon>
        <taxon>Strongyloidoidea</taxon>
        <taxon>Steinernematidae</taxon>
        <taxon>Steinernema</taxon>
    </lineage>
</organism>
<accession>A0A1I7YEP5</accession>
<reference evidence="3" key="1">
    <citation type="submission" date="2016-11" db="UniProtKB">
        <authorList>
            <consortium name="WormBaseParasite"/>
        </authorList>
    </citation>
    <scope>IDENTIFICATION</scope>
</reference>
<evidence type="ECO:0000313" key="3">
    <source>
        <dbReference type="WBParaSite" id="L893_g15623.t1"/>
    </source>
</evidence>
<feature type="domain" description="C2H2-type" evidence="1">
    <location>
        <begin position="206"/>
        <end position="231"/>
    </location>
</feature>
<dbReference type="AlphaFoldDB" id="A0A1I7YEP5"/>
<feature type="domain" description="C2H2-type" evidence="1">
    <location>
        <begin position="178"/>
        <end position="201"/>
    </location>
</feature>
<dbReference type="WBParaSite" id="L893_g15623.t1">
    <property type="protein sequence ID" value="L893_g15623.t1"/>
    <property type="gene ID" value="L893_g15623"/>
</dbReference>
<feature type="domain" description="C2H2-type" evidence="1">
    <location>
        <begin position="311"/>
        <end position="335"/>
    </location>
</feature>
<proteinExistence type="predicted"/>
<dbReference type="SMART" id="SM00355">
    <property type="entry name" value="ZnF_C2H2"/>
    <property type="match status" value="4"/>
</dbReference>
<evidence type="ECO:0000313" key="2">
    <source>
        <dbReference type="Proteomes" id="UP000095287"/>
    </source>
</evidence>
<protein>
    <submittedName>
        <fullName evidence="3">C2H2-type domain-containing protein</fullName>
    </submittedName>
</protein>
<dbReference type="InterPro" id="IPR013087">
    <property type="entry name" value="Znf_C2H2_type"/>
</dbReference>
<keyword evidence="2" id="KW-1185">Reference proteome</keyword>